<proteinExistence type="predicted"/>
<evidence type="ECO:0000313" key="2">
    <source>
        <dbReference type="Proteomes" id="UP001159363"/>
    </source>
</evidence>
<dbReference type="EMBL" id="JARBHB010000015">
    <property type="protein sequence ID" value="KAJ8868192.1"/>
    <property type="molecule type" value="Genomic_DNA"/>
</dbReference>
<gene>
    <name evidence="1" type="ORF">PR048_032001</name>
</gene>
<keyword evidence="2" id="KW-1185">Reference proteome</keyword>
<evidence type="ECO:0000313" key="1">
    <source>
        <dbReference type="EMBL" id="KAJ8868192.1"/>
    </source>
</evidence>
<organism evidence="1 2">
    <name type="scientific">Dryococelus australis</name>
    <dbReference type="NCBI Taxonomy" id="614101"/>
    <lineage>
        <taxon>Eukaryota</taxon>
        <taxon>Metazoa</taxon>
        <taxon>Ecdysozoa</taxon>
        <taxon>Arthropoda</taxon>
        <taxon>Hexapoda</taxon>
        <taxon>Insecta</taxon>
        <taxon>Pterygota</taxon>
        <taxon>Neoptera</taxon>
        <taxon>Polyneoptera</taxon>
        <taxon>Phasmatodea</taxon>
        <taxon>Verophasmatodea</taxon>
        <taxon>Anareolatae</taxon>
        <taxon>Phasmatidae</taxon>
        <taxon>Eurycanthinae</taxon>
        <taxon>Dryococelus</taxon>
    </lineage>
</organism>
<accession>A0ABQ9G6W9</accession>
<reference evidence="1 2" key="1">
    <citation type="submission" date="2023-02" db="EMBL/GenBank/DDBJ databases">
        <title>LHISI_Scaffold_Assembly.</title>
        <authorList>
            <person name="Stuart O.P."/>
            <person name="Cleave R."/>
            <person name="Magrath M.J.L."/>
            <person name="Mikheyev A.S."/>
        </authorList>
    </citation>
    <scope>NUCLEOTIDE SEQUENCE [LARGE SCALE GENOMIC DNA]</scope>
    <source>
        <strain evidence="1">Daus_M_001</strain>
        <tissue evidence="1">Leg muscle</tissue>
    </source>
</reference>
<name>A0ABQ9G6W9_9NEOP</name>
<dbReference type="Proteomes" id="UP001159363">
    <property type="component" value="Chromosome 14"/>
</dbReference>
<protein>
    <submittedName>
        <fullName evidence="1">Uncharacterized protein</fullName>
    </submittedName>
</protein>
<sequence>MRDRRTYAQVLAKVDKHASCSLREYKIGSVTLVGGRRYYSYRELGHISRNYKNKVKRKKCSRENHRMEACHTHVCYCKKISHTEPQCFRRKNLIETGPQQQPLAGKALN</sequence>
<comment type="caution">
    <text evidence="1">The sequence shown here is derived from an EMBL/GenBank/DDBJ whole genome shotgun (WGS) entry which is preliminary data.</text>
</comment>